<feature type="domain" description="ABC transporter" evidence="6">
    <location>
        <begin position="3"/>
        <end position="95"/>
    </location>
</feature>
<dbReference type="Proteomes" id="UP000232323">
    <property type="component" value="Unassembled WGS sequence"/>
</dbReference>
<evidence type="ECO:0000259" key="6">
    <source>
        <dbReference type="Pfam" id="PF00005"/>
    </source>
</evidence>
<dbReference type="InterPro" id="IPR050352">
    <property type="entry name" value="ABCG_transporters"/>
</dbReference>
<keyword evidence="3" id="KW-0812">Transmembrane</keyword>
<dbReference type="GO" id="GO:0042626">
    <property type="term" value="F:ATPase-coupled transmembrane transporter activity"/>
    <property type="evidence" value="ECO:0007669"/>
    <property type="project" value="TreeGrafter"/>
</dbReference>
<dbReference type="GO" id="GO:0016020">
    <property type="term" value="C:membrane"/>
    <property type="evidence" value="ECO:0007669"/>
    <property type="project" value="UniProtKB-SubCell"/>
</dbReference>
<reference evidence="7 8" key="1">
    <citation type="submission" date="2017-08" db="EMBL/GenBank/DDBJ databases">
        <title>Acidophilic green algal genome provides insights into adaptation to an acidic environment.</title>
        <authorList>
            <person name="Hirooka S."/>
            <person name="Hirose Y."/>
            <person name="Kanesaki Y."/>
            <person name="Higuchi S."/>
            <person name="Fujiwara T."/>
            <person name="Onuma R."/>
            <person name="Era A."/>
            <person name="Ohbayashi R."/>
            <person name="Uzuka A."/>
            <person name="Nozaki H."/>
            <person name="Yoshikawa H."/>
            <person name="Miyagishima S.Y."/>
        </authorList>
    </citation>
    <scope>NUCLEOTIDE SEQUENCE [LARGE SCALE GENOMIC DNA]</scope>
    <source>
        <strain evidence="7 8">NIES-2499</strain>
    </source>
</reference>
<evidence type="ECO:0000256" key="3">
    <source>
        <dbReference type="ARBA" id="ARBA00022692"/>
    </source>
</evidence>
<name>A0A250XQ91_9CHLO</name>
<dbReference type="InterPro" id="IPR027417">
    <property type="entry name" value="P-loop_NTPase"/>
</dbReference>
<comment type="caution">
    <text evidence="7">The sequence shown here is derived from an EMBL/GenBank/DDBJ whole genome shotgun (WGS) entry which is preliminary data.</text>
</comment>
<dbReference type="Gene3D" id="3.40.50.300">
    <property type="entry name" value="P-loop containing nucleotide triphosphate hydrolases"/>
    <property type="match status" value="1"/>
</dbReference>
<dbReference type="InterPro" id="IPR003439">
    <property type="entry name" value="ABC_transporter-like_ATP-bd"/>
</dbReference>
<dbReference type="OrthoDB" id="66620at2759"/>
<comment type="subcellular location">
    <subcellularLocation>
        <location evidence="1">Membrane</location>
        <topology evidence="1">Multi-pass membrane protein</topology>
    </subcellularLocation>
</comment>
<dbReference type="EMBL" id="BEGY01000156">
    <property type="protein sequence ID" value="GAX85216.1"/>
    <property type="molecule type" value="Genomic_DNA"/>
</dbReference>
<dbReference type="PANTHER" id="PTHR48041:SF139">
    <property type="entry name" value="PROTEIN SCARLET"/>
    <property type="match status" value="1"/>
</dbReference>
<keyword evidence="8" id="KW-1185">Reference proteome</keyword>
<protein>
    <recommendedName>
        <fullName evidence="6">ABC transporter domain-containing protein</fullName>
    </recommendedName>
</protein>
<dbReference type="Pfam" id="PF00005">
    <property type="entry name" value="ABC_tran"/>
    <property type="match status" value="1"/>
</dbReference>
<organism evidence="7 8">
    <name type="scientific">Chlamydomonas eustigma</name>
    <dbReference type="NCBI Taxonomy" id="1157962"/>
    <lineage>
        <taxon>Eukaryota</taxon>
        <taxon>Viridiplantae</taxon>
        <taxon>Chlorophyta</taxon>
        <taxon>core chlorophytes</taxon>
        <taxon>Chlorophyceae</taxon>
        <taxon>CS clade</taxon>
        <taxon>Chlamydomonadales</taxon>
        <taxon>Chlamydomonadaceae</taxon>
        <taxon>Chlamydomonas</taxon>
    </lineage>
</organism>
<sequence>MAGYVMQDDLLNGNFTVYETLKFTADLRLDRKLPASTMLALLNQVLSQMGLLHASNTIVGTPLKKGISGGERKRLCVAIELLMKSQLIFLDEPTSGLDSVNDLSLCTSLRHLSLCTSLHHLSTSCTIVNTIHQPQAKIFALFDQLILLRSGSMVYMGRADAG</sequence>
<evidence type="ECO:0000256" key="1">
    <source>
        <dbReference type="ARBA" id="ARBA00004141"/>
    </source>
</evidence>
<evidence type="ECO:0000256" key="2">
    <source>
        <dbReference type="ARBA" id="ARBA00022448"/>
    </source>
</evidence>
<keyword evidence="4" id="KW-1133">Transmembrane helix</keyword>
<evidence type="ECO:0000313" key="7">
    <source>
        <dbReference type="EMBL" id="GAX85216.1"/>
    </source>
</evidence>
<gene>
    <name evidence="7" type="ORF">CEUSTIGMA_g12636.t1</name>
</gene>
<accession>A0A250XQ91</accession>
<dbReference type="STRING" id="1157962.A0A250XQ91"/>
<keyword evidence="2" id="KW-0813">Transport</keyword>
<dbReference type="GO" id="GO:0005524">
    <property type="term" value="F:ATP binding"/>
    <property type="evidence" value="ECO:0007669"/>
    <property type="project" value="InterPro"/>
</dbReference>
<keyword evidence="5" id="KW-0472">Membrane</keyword>
<dbReference type="SUPFAM" id="SSF52540">
    <property type="entry name" value="P-loop containing nucleoside triphosphate hydrolases"/>
    <property type="match status" value="1"/>
</dbReference>
<proteinExistence type="predicted"/>
<dbReference type="AlphaFoldDB" id="A0A250XQ91"/>
<evidence type="ECO:0000256" key="4">
    <source>
        <dbReference type="ARBA" id="ARBA00022989"/>
    </source>
</evidence>
<dbReference type="GO" id="GO:0016887">
    <property type="term" value="F:ATP hydrolysis activity"/>
    <property type="evidence" value="ECO:0007669"/>
    <property type="project" value="InterPro"/>
</dbReference>
<dbReference type="PANTHER" id="PTHR48041">
    <property type="entry name" value="ABC TRANSPORTER G FAMILY MEMBER 28"/>
    <property type="match status" value="1"/>
</dbReference>
<evidence type="ECO:0000256" key="5">
    <source>
        <dbReference type="ARBA" id="ARBA00023136"/>
    </source>
</evidence>
<evidence type="ECO:0000313" key="8">
    <source>
        <dbReference type="Proteomes" id="UP000232323"/>
    </source>
</evidence>